<dbReference type="PANTHER" id="PTHR11803:SF39">
    <property type="entry name" value="2-IMINOBUTANOATE_2-IMINOPROPANOATE DEAMINASE"/>
    <property type="match status" value="1"/>
</dbReference>
<dbReference type="GO" id="GO:0019239">
    <property type="term" value="F:deaminase activity"/>
    <property type="evidence" value="ECO:0007669"/>
    <property type="project" value="TreeGrafter"/>
</dbReference>
<dbReference type="AlphaFoldDB" id="A0AAN9GA96"/>
<dbReference type="NCBIfam" id="TIGR00004">
    <property type="entry name" value="Rid family detoxifying hydrolase"/>
    <property type="match status" value="1"/>
</dbReference>
<dbReference type="InterPro" id="IPR006056">
    <property type="entry name" value="RidA"/>
</dbReference>
<keyword evidence="3" id="KW-1185">Reference proteome</keyword>
<comment type="similarity">
    <text evidence="1">Belongs to the RutC family.</text>
</comment>
<dbReference type="GO" id="GO:0005829">
    <property type="term" value="C:cytosol"/>
    <property type="evidence" value="ECO:0007669"/>
    <property type="project" value="TreeGrafter"/>
</dbReference>
<dbReference type="PROSITE" id="PS01094">
    <property type="entry name" value="UPF0076"/>
    <property type="match status" value="1"/>
</dbReference>
<dbReference type="GO" id="GO:0005739">
    <property type="term" value="C:mitochondrion"/>
    <property type="evidence" value="ECO:0007669"/>
    <property type="project" value="TreeGrafter"/>
</dbReference>
<dbReference type="PANTHER" id="PTHR11803">
    <property type="entry name" value="2-IMINOBUTANOATE/2-IMINOPROPANOATE DEAMINASE RIDA"/>
    <property type="match status" value="1"/>
</dbReference>
<reference evidence="2 3" key="1">
    <citation type="submission" date="2024-02" db="EMBL/GenBank/DDBJ databases">
        <title>Chromosome-scale genome assembly of the rough periwinkle Littorina saxatilis.</title>
        <authorList>
            <person name="De Jode A."/>
            <person name="Faria R."/>
            <person name="Formenti G."/>
            <person name="Sims Y."/>
            <person name="Smith T.P."/>
            <person name="Tracey A."/>
            <person name="Wood J.M.D."/>
            <person name="Zagrodzka Z.B."/>
            <person name="Johannesson K."/>
            <person name="Butlin R.K."/>
            <person name="Leder E.H."/>
        </authorList>
    </citation>
    <scope>NUCLEOTIDE SEQUENCE [LARGE SCALE GENOMIC DNA]</scope>
    <source>
        <strain evidence="2">Snail1</strain>
        <tissue evidence="2">Muscle</tissue>
    </source>
</reference>
<organism evidence="2 3">
    <name type="scientific">Littorina saxatilis</name>
    <dbReference type="NCBI Taxonomy" id="31220"/>
    <lineage>
        <taxon>Eukaryota</taxon>
        <taxon>Metazoa</taxon>
        <taxon>Spiralia</taxon>
        <taxon>Lophotrochozoa</taxon>
        <taxon>Mollusca</taxon>
        <taxon>Gastropoda</taxon>
        <taxon>Caenogastropoda</taxon>
        <taxon>Littorinimorpha</taxon>
        <taxon>Littorinoidea</taxon>
        <taxon>Littorinidae</taxon>
        <taxon>Littorina</taxon>
    </lineage>
</organism>
<dbReference type="FunFam" id="3.30.1330.40:FF:000001">
    <property type="entry name" value="L-PSP family endoribonuclease"/>
    <property type="match status" value="1"/>
</dbReference>
<evidence type="ECO:0000313" key="3">
    <source>
        <dbReference type="Proteomes" id="UP001374579"/>
    </source>
</evidence>
<dbReference type="Proteomes" id="UP001374579">
    <property type="component" value="Unassembled WGS sequence"/>
</dbReference>
<gene>
    <name evidence="2" type="ORF">V1264_023260</name>
</gene>
<dbReference type="CDD" id="cd00448">
    <property type="entry name" value="YjgF_YER057c_UK114_family"/>
    <property type="match status" value="1"/>
</dbReference>
<dbReference type="Pfam" id="PF01042">
    <property type="entry name" value="Ribonuc_L-PSP"/>
    <property type="match status" value="1"/>
</dbReference>
<evidence type="ECO:0000256" key="1">
    <source>
        <dbReference type="ARBA" id="ARBA00010552"/>
    </source>
</evidence>
<name>A0AAN9GA96_9CAEN</name>
<evidence type="ECO:0008006" key="4">
    <source>
        <dbReference type="Google" id="ProtNLM"/>
    </source>
</evidence>
<dbReference type="InterPro" id="IPR019897">
    <property type="entry name" value="RidA_CS"/>
</dbReference>
<dbReference type="InterPro" id="IPR035959">
    <property type="entry name" value="RutC-like_sf"/>
</dbReference>
<dbReference type="SUPFAM" id="SSF55298">
    <property type="entry name" value="YjgF-like"/>
    <property type="match status" value="1"/>
</dbReference>
<dbReference type="EMBL" id="JBAMIC010000011">
    <property type="protein sequence ID" value="KAK7100279.1"/>
    <property type="molecule type" value="Genomic_DNA"/>
</dbReference>
<protein>
    <recommendedName>
        <fullName evidence="4">Translation initiation inhibitor</fullName>
    </recommendedName>
</protein>
<accession>A0AAN9GA96</accession>
<proteinExistence type="inferred from homology"/>
<evidence type="ECO:0000313" key="2">
    <source>
        <dbReference type="EMBL" id="KAK7100279.1"/>
    </source>
</evidence>
<dbReference type="Gene3D" id="3.30.1330.40">
    <property type="entry name" value="RutC-like"/>
    <property type="match status" value="1"/>
</dbReference>
<dbReference type="InterPro" id="IPR006175">
    <property type="entry name" value="YjgF/YER057c/UK114"/>
</dbReference>
<comment type="caution">
    <text evidence="2">The sequence shown here is derived from an EMBL/GenBank/DDBJ whole genome shotgun (WGS) entry which is preliminary data.</text>
</comment>
<sequence>MANVVRKLVSTPSAPKSIGPFSQAVIVDKTMYISGFVGFDPATTTLVPGGVREQTEQTLKNIGEVLKAAGATYNNVVKTTVLLTDMNDYAVVNEVYGKYFSENKPARAAYQIGCLPAREAKVEIEAVAVLGNIVDGKL</sequence>